<protein>
    <submittedName>
        <fullName evidence="1">Uncharacterized protein</fullName>
    </submittedName>
</protein>
<accession>A0A383W4P4</accession>
<dbReference type="AlphaFoldDB" id="A0A383W4P4"/>
<evidence type="ECO:0000313" key="2">
    <source>
        <dbReference type="Proteomes" id="UP000256970"/>
    </source>
</evidence>
<name>A0A383W4P4_TETOB</name>
<dbReference type="EMBL" id="FNXT01001144">
    <property type="protein sequence ID" value="SZX72618.1"/>
    <property type="molecule type" value="Genomic_DNA"/>
</dbReference>
<evidence type="ECO:0000313" key="1">
    <source>
        <dbReference type="EMBL" id="SZX72618.1"/>
    </source>
</evidence>
<organism evidence="1 2">
    <name type="scientific">Tetradesmus obliquus</name>
    <name type="common">Green alga</name>
    <name type="synonym">Acutodesmus obliquus</name>
    <dbReference type="NCBI Taxonomy" id="3088"/>
    <lineage>
        <taxon>Eukaryota</taxon>
        <taxon>Viridiplantae</taxon>
        <taxon>Chlorophyta</taxon>
        <taxon>core chlorophytes</taxon>
        <taxon>Chlorophyceae</taxon>
        <taxon>CS clade</taxon>
        <taxon>Sphaeropleales</taxon>
        <taxon>Scenedesmaceae</taxon>
        <taxon>Tetradesmus</taxon>
    </lineage>
</organism>
<keyword evidence="2" id="KW-1185">Reference proteome</keyword>
<reference evidence="1 2" key="1">
    <citation type="submission" date="2016-10" db="EMBL/GenBank/DDBJ databases">
        <authorList>
            <person name="Cai Z."/>
        </authorList>
    </citation>
    <scope>NUCLEOTIDE SEQUENCE [LARGE SCALE GENOMIC DNA]</scope>
</reference>
<sequence>MNCCASTLQLGRQSGLQGIPCQPHRRLCQSHLQPKYSAVNLSAQLQAKAVQHSTHPDMAMDASLQDSCGSAPVKVTARDNFAAACTLLGGFDTSCFRGYVGTWTSFDMQHNNCGSTGSSAAVDADAAGTAAAAAAAAAAARVTPVFVDETVNFRLFRMEDPAAMQYHQANMYQGGGRPAAASYKTYLTADAAPGRADGYGLREWRHDPSGALWSPDASGWRSSSDTAAAEKTLLGLAVADASLALINGALPSSFDAQHSPGSWWMEAIFKQQGSHARRWGMLHRFDAGRIANTKSMNEDLTEIPTEQLHSCSIDPASIAWQPRRQGSFGDIDSLFATQQQQQQQRQQQQPSFNRQGTATTFTYDEQQQLTRSTGPCTWSSQHVVAMNSAARKQQQQQQLVVQLDLPDWGYSRLPADISLLTAAAAATADSTSSSNSSSSSGAAVVFELGTVLSNGSLARWLLQYDAAGGRLLQRATYELYPAADAAA</sequence>
<proteinExistence type="predicted"/>
<dbReference type="Proteomes" id="UP000256970">
    <property type="component" value="Unassembled WGS sequence"/>
</dbReference>
<gene>
    <name evidence="1" type="ORF">BQ4739_LOCUS12777</name>
</gene>